<dbReference type="InterPro" id="IPR003329">
    <property type="entry name" value="Cytidylyl_trans"/>
</dbReference>
<dbReference type="RefSeq" id="WP_058482305.1">
    <property type="nucleotide sequence ID" value="NZ_CAAAII010000003.1"/>
</dbReference>
<evidence type="ECO:0000256" key="5">
    <source>
        <dbReference type="HAMAP-Rule" id="MF_00057"/>
    </source>
</evidence>
<comment type="subcellular location">
    <subcellularLocation>
        <location evidence="5">Cytoplasm</location>
    </subcellularLocation>
    <subcellularLocation>
        <location evidence="1">Membrane</location>
    </subcellularLocation>
</comment>
<dbReference type="GO" id="GO:0009103">
    <property type="term" value="P:lipopolysaccharide biosynthetic process"/>
    <property type="evidence" value="ECO:0007669"/>
    <property type="project" value="UniProtKB-UniRule"/>
</dbReference>
<name>A0A0W0Z979_LEGSP</name>
<protein>
    <recommendedName>
        <fullName evidence="5">3-deoxy-manno-octulosonate cytidylyltransferase</fullName>
        <ecNumber evidence="5">2.7.7.38</ecNumber>
    </recommendedName>
    <alternativeName>
        <fullName evidence="5">CMP-2-keto-3-deoxyoctulosonic acid synthase</fullName>
        <shortName evidence="5">CKS</shortName>
        <shortName evidence="5">CMP-KDO synthase</shortName>
    </alternativeName>
</protein>
<dbReference type="PATRIC" id="fig|452.5.peg.392"/>
<keyword evidence="7" id="KW-1185">Reference proteome</keyword>
<dbReference type="GO" id="GO:0008690">
    <property type="term" value="F:3-deoxy-manno-octulosonate cytidylyltransferase activity"/>
    <property type="evidence" value="ECO:0007669"/>
    <property type="project" value="UniProtKB-UniRule"/>
</dbReference>
<dbReference type="Gene3D" id="3.90.550.10">
    <property type="entry name" value="Spore Coat Polysaccharide Biosynthesis Protein SpsA, Chain A"/>
    <property type="match status" value="1"/>
</dbReference>
<dbReference type="EMBL" id="LNYX01000005">
    <property type="protein sequence ID" value="KTD65644.1"/>
    <property type="molecule type" value="Genomic_DNA"/>
</dbReference>
<dbReference type="AlphaFoldDB" id="A0A0W0Z979"/>
<dbReference type="InterPro" id="IPR004528">
    <property type="entry name" value="KdsB"/>
</dbReference>
<dbReference type="OrthoDB" id="9815559at2"/>
<evidence type="ECO:0000256" key="1">
    <source>
        <dbReference type="ARBA" id="ARBA00004370"/>
    </source>
</evidence>
<dbReference type="GO" id="GO:0033468">
    <property type="term" value="P:CMP-keto-3-deoxy-D-manno-octulosonic acid biosynthetic process"/>
    <property type="evidence" value="ECO:0007669"/>
    <property type="project" value="UniProtKB-UniRule"/>
</dbReference>
<dbReference type="EC" id="2.7.7.38" evidence="5"/>
<dbReference type="PANTHER" id="PTHR42866:SF2">
    <property type="entry name" value="3-DEOXY-MANNO-OCTULOSONATE CYTIDYLYLTRANSFERASE, MITOCHONDRIAL"/>
    <property type="match status" value="1"/>
</dbReference>
<comment type="catalytic activity">
    <reaction evidence="5">
        <text>3-deoxy-alpha-D-manno-oct-2-ulosonate + CTP = CMP-3-deoxy-beta-D-manno-octulosonate + diphosphate</text>
        <dbReference type="Rhea" id="RHEA:23448"/>
        <dbReference type="ChEBI" id="CHEBI:33019"/>
        <dbReference type="ChEBI" id="CHEBI:37563"/>
        <dbReference type="ChEBI" id="CHEBI:85986"/>
        <dbReference type="ChEBI" id="CHEBI:85987"/>
        <dbReference type="EC" id="2.7.7.38"/>
    </reaction>
</comment>
<keyword evidence="2 5" id="KW-0808">Transferase</keyword>
<dbReference type="InterPro" id="IPR029044">
    <property type="entry name" value="Nucleotide-diphossugar_trans"/>
</dbReference>
<dbReference type="Pfam" id="PF02348">
    <property type="entry name" value="CTP_transf_3"/>
    <property type="match status" value="1"/>
</dbReference>
<dbReference type="NCBIfam" id="NF003952">
    <property type="entry name" value="PRK05450.1-5"/>
    <property type="match status" value="1"/>
</dbReference>
<dbReference type="STRING" id="452.Lspi_0356"/>
<dbReference type="NCBIfam" id="TIGR00466">
    <property type="entry name" value="kdsB"/>
    <property type="match status" value="1"/>
</dbReference>
<dbReference type="FunFam" id="3.90.550.10:FF:000011">
    <property type="entry name" value="3-deoxy-manno-octulosonate cytidylyltransferase"/>
    <property type="match status" value="1"/>
</dbReference>
<comment type="function">
    <text evidence="5">Activates KDO (a required 8-carbon sugar) for incorporation into bacterial lipopolysaccharide in Gram-negative bacteria.</text>
</comment>
<organism evidence="6 7">
    <name type="scientific">Legionella spiritensis</name>
    <dbReference type="NCBI Taxonomy" id="452"/>
    <lineage>
        <taxon>Bacteria</taxon>
        <taxon>Pseudomonadati</taxon>
        <taxon>Pseudomonadota</taxon>
        <taxon>Gammaproteobacteria</taxon>
        <taxon>Legionellales</taxon>
        <taxon>Legionellaceae</taxon>
        <taxon>Legionella</taxon>
    </lineage>
</organism>
<dbReference type="CDD" id="cd02517">
    <property type="entry name" value="CMP-KDO-Synthetase"/>
    <property type="match status" value="1"/>
</dbReference>
<keyword evidence="3 5" id="KW-0548">Nucleotidyltransferase</keyword>
<sequence>MSIDFHVVIPARYQSSRLPGKLMMDIGGITVIERVYRQALMANPQSITIATDHHGIADLATGFGAMVRITSAEHQSGTDRIAEVVKQGSFGPDDIVVNVQGDEPFIAPELIVQVACCLNACNDAAVATLCWPIEDSEQFNNPNVVKVVRDQHHNALYFSRSAIPANRLITESQIKGYRHIGLYAYRAAFLLDFVTWPVAELERIEELEQLRVLAAGYKIRVEQACVPPLQDINTADDLVLARQLAAAQKIPAFQVL</sequence>
<evidence type="ECO:0000313" key="7">
    <source>
        <dbReference type="Proteomes" id="UP000054877"/>
    </source>
</evidence>
<dbReference type="UniPathway" id="UPA00358">
    <property type="reaction ID" value="UER00476"/>
</dbReference>
<keyword evidence="4 5" id="KW-0448">Lipopolysaccharide biosynthesis</keyword>
<evidence type="ECO:0000256" key="2">
    <source>
        <dbReference type="ARBA" id="ARBA00022679"/>
    </source>
</evidence>
<dbReference type="PANTHER" id="PTHR42866">
    <property type="entry name" value="3-DEOXY-MANNO-OCTULOSONATE CYTIDYLYLTRANSFERASE"/>
    <property type="match status" value="1"/>
</dbReference>
<proteinExistence type="inferred from homology"/>
<gene>
    <name evidence="5 6" type="primary">kdsB</name>
    <name evidence="6" type="ORF">Lspi_0356</name>
</gene>
<dbReference type="HAMAP" id="MF_00057">
    <property type="entry name" value="KdsB"/>
    <property type="match status" value="1"/>
</dbReference>
<evidence type="ECO:0000256" key="3">
    <source>
        <dbReference type="ARBA" id="ARBA00022695"/>
    </source>
</evidence>
<comment type="pathway">
    <text evidence="5">Nucleotide-sugar biosynthesis; CMP-3-deoxy-D-manno-octulosonate biosynthesis; CMP-3-deoxy-D-manno-octulosonate from 3-deoxy-D-manno-octulosonate and CTP: step 1/1.</text>
</comment>
<dbReference type="GO" id="GO:0016020">
    <property type="term" value="C:membrane"/>
    <property type="evidence" value="ECO:0007669"/>
    <property type="project" value="UniProtKB-SubCell"/>
</dbReference>
<dbReference type="Proteomes" id="UP000054877">
    <property type="component" value="Unassembled WGS sequence"/>
</dbReference>
<dbReference type="GO" id="GO:0005829">
    <property type="term" value="C:cytosol"/>
    <property type="evidence" value="ECO:0007669"/>
    <property type="project" value="TreeGrafter"/>
</dbReference>
<evidence type="ECO:0000256" key="4">
    <source>
        <dbReference type="ARBA" id="ARBA00022985"/>
    </source>
</evidence>
<comment type="similarity">
    <text evidence="5">Belongs to the KdsB family.</text>
</comment>
<keyword evidence="5" id="KW-0963">Cytoplasm</keyword>
<dbReference type="SUPFAM" id="SSF53448">
    <property type="entry name" value="Nucleotide-diphospho-sugar transferases"/>
    <property type="match status" value="1"/>
</dbReference>
<reference evidence="6 7" key="1">
    <citation type="submission" date="2015-11" db="EMBL/GenBank/DDBJ databases">
        <title>Genomic analysis of 38 Legionella species identifies large and diverse effector repertoires.</title>
        <authorList>
            <person name="Burstein D."/>
            <person name="Amaro F."/>
            <person name="Zusman T."/>
            <person name="Lifshitz Z."/>
            <person name="Cohen O."/>
            <person name="Gilbert J.A."/>
            <person name="Pupko T."/>
            <person name="Shuman H.A."/>
            <person name="Segal G."/>
        </authorList>
    </citation>
    <scope>NUCLEOTIDE SEQUENCE [LARGE SCALE GENOMIC DNA]</scope>
    <source>
        <strain evidence="6 7">Mt.St.Helens-9</strain>
    </source>
</reference>
<accession>A0A0W0Z979</accession>
<comment type="caution">
    <text evidence="6">The sequence shown here is derived from an EMBL/GenBank/DDBJ whole genome shotgun (WGS) entry which is preliminary data.</text>
</comment>
<evidence type="ECO:0000313" key="6">
    <source>
        <dbReference type="EMBL" id="KTD65644.1"/>
    </source>
</evidence>